<reference evidence="3" key="1">
    <citation type="submission" date="2023-07" db="EMBL/GenBank/DDBJ databases">
        <title>30 novel species of actinomycetes from the DSMZ collection.</title>
        <authorList>
            <person name="Nouioui I."/>
        </authorList>
    </citation>
    <scope>NUCLEOTIDE SEQUENCE [LARGE SCALE GENOMIC DNA]</scope>
    <source>
        <strain evidence="3">DSM 45055</strain>
    </source>
</reference>
<keyword evidence="3" id="KW-1185">Reference proteome</keyword>
<feature type="compositionally biased region" description="Acidic residues" evidence="1">
    <location>
        <begin position="790"/>
        <end position="813"/>
    </location>
</feature>
<comment type="caution">
    <text evidence="2">The sequence shown here is derived from an EMBL/GenBank/DDBJ whole genome shotgun (WGS) entry which is preliminary data.</text>
</comment>
<gene>
    <name evidence="2" type="ORF">RM446_21510</name>
</gene>
<name>A0ABU2KZV3_9ACTN</name>
<feature type="compositionally biased region" description="Basic and acidic residues" evidence="1">
    <location>
        <begin position="137"/>
        <end position="158"/>
    </location>
</feature>
<evidence type="ECO:0000313" key="2">
    <source>
        <dbReference type="EMBL" id="MDT0304706.1"/>
    </source>
</evidence>
<feature type="compositionally biased region" description="Polar residues" evidence="1">
    <location>
        <begin position="658"/>
        <end position="669"/>
    </location>
</feature>
<feature type="region of interest" description="Disordered" evidence="1">
    <location>
        <begin position="1"/>
        <end position="55"/>
    </location>
</feature>
<feature type="compositionally biased region" description="Polar residues" evidence="1">
    <location>
        <begin position="572"/>
        <end position="592"/>
    </location>
</feature>
<feature type="compositionally biased region" description="Polar residues" evidence="1">
    <location>
        <begin position="30"/>
        <end position="39"/>
    </location>
</feature>
<feature type="compositionally biased region" description="Low complexity" evidence="1">
    <location>
        <begin position="206"/>
        <end position="232"/>
    </location>
</feature>
<feature type="region of interest" description="Disordered" evidence="1">
    <location>
        <begin position="73"/>
        <end position="851"/>
    </location>
</feature>
<feature type="compositionally biased region" description="Basic and acidic residues" evidence="1">
    <location>
        <begin position="533"/>
        <end position="559"/>
    </location>
</feature>
<dbReference type="Proteomes" id="UP001183226">
    <property type="component" value="Unassembled WGS sequence"/>
</dbReference>
<feature type="compositionally biased region" description="Gly residues" evidence="1">
    <location>
        <begin position="820"/>
        <end position="842"/>
    </location>
</feature>
<sequence>MSIPPRNDPAGDASNAADDKPLVISAAEETGSSTDLQRTTWEDGSGSGSVIHDPETGRITIEHGDRVLTVDRSEEGTVIDPGDEAVDIDPDTGLMRFGMTVSGDGGTGGQDTVPQEGSPEFVRSVHVRAPEAGDVSRPPEETPREQSHDVDPGEKPSEWEGELSDPLSVERGQSLEPTVTQRLEPMTASVPAEPLTDREAEFRAALSPQSEPQQQSLEPMAAALPAQKAVPAETVEAAERGEPANAEPTEGETTEPVVNTSAFSDEDARGSEDSPVSVDEDSQTITVKLGDLTIEIDPGTDSITIDPGDEAISFDPDTGTLTVGESESDDADGEDSAGDDTGDDDQAAGDEDGQYSEVDFQFGNEQAEGTAEDESGQDDKPEGDDTEGPQIGEVELDPDTGEISIGYGDEPITVQPGEDGAEGTVIDPGDAPVSIDPETGLLTIGTPSETGEQSDGNGSGDSAGDDGEKGTADDPQVNVDAETGETTIDAGELGITADPESDTVTIDPGDGEFSIDPETGKITIVPADEGGGEDSHDSDDSKGDSSSKAAPDEDSRDGSDSESPAAQDQYGEESTPTGQSPPDQQHNYQQQPDPEGDTEGSGGGQSDDLRRLSEDQPALDSDEAFTPKTETVGDSEPDQRPSKGGSDGTNGNGEPRENSGTPKTNSSDTPIPATPATMFKPVTETDGQETPETQGRDTSETPTDEDSSTSDDPAGESDGSEGEDDGDGGGGDGSTESKGDGEGDGDGEDDGDGGGGEGTADEETTEDDGQGEGEDDGEDTTEGDGGGGESDGEADGDSESDGDGDGGDDEDGDGKDGDGKGGGGKGGGGDGDGKDGGGGGGEGDGKDDKDDVTAITYGMVKDFNKILVTFLEDKLDGHVSTFLRYDGGSDSGGGGDHLLIGAPDKFGPADDVKSKVDPSLPLIYQTVKELRTELESITRQLDDTGLSFMQREEDEELSMQELMALVGQPPGSSGSGGSPYGSEEVPEDSGDGGDGSGDDE</sequence>
<protein>
    <submittedName>
        <fullName evidence="2">Uncharacterized protein</fullName>
    </submittedName>
</protein>
<feature type="compositionally biased region" description="Acidic residues" evidence="1">
    <location>
        <begin position="702"/>
        <end position="727"/>
    </location>
</feature>
<evidence type="ECO:0000256" key="1">
    <source>
        <dbReference type="SAM" id="MobiDB-lite"/>
    </source>
</evidence>
<accession>A0ABU2KZV3</accession>
<evidence type="ECO:0000313" key="3">
    <source>
        <dbReference type="Proteomes" id="UP001183226"/>
    </source>
</evidence>
<feature type="region of interest" description="Disordered" evidence="1">
    <location>
        <begin position="962"/>
        <end position="1000"/>
    </location>
</feature>
<feature type="compositionally biased region" description="Acidic residues" evidence="1">
    <location>
        <begin position="326"/>
        <end position="354"/>
    </location>
</feature>
<proteinExistence type="predicted"/>
<dbReference type="EMBL" id="JAVREK010000028">
    <property type="protein sequence ID" value="MDT0304706.1"/>
    <property type="molecule type" value="Genomic_DNA"/>
</dbReference>
<feature type="compositionally biased region" description="Acidic residues" evidence="1">
    <location>
        <begin position="742"/>
        <end position="752"/>
    </location>
</feature>
<feature type="compositionally biased region" description="Acidic residues" evidence="1">
    <location>
        <begin position="759"/>
        <end position="782"/>
    </location>
</feature>
<feature type="compositionally biased region" description="Acidic residues" evidence="1">
    <location>
        <begin position="81"/>
        <end position="90"/>
    </location>
</feature>
<feature type="compositionally biased region" description="Acidic residues" evidence="1">
    <location>
        <begin position="370"/>
        <end position="387"/>
    </location>
</feature>
<feature type="compositionally biased region" description="Acidic residues" evidence="1">
    <location>
        <begin position="984"/>
        <end position="1000"/>
    </location>
</feature>
<dbReference type="RefSeq" id="WP_311547210.1">
    <property type="nucleotide sequence ID" value="NZ_JAVREK010000028.1"/>
</dbReference>
<organism evidence="2 3">
    <name type="scientific">Streptomonospora wellingtoniae</name>
    <dbReference type="NCBI Taxonomy" id="3075544"/>
    <lineage>
        <taxon>Bacteria</taxon>
        <taxon>Bacillati</taxon>
        <taxon>Actinomycetota</taxon>
        <taxon>Actinomycetes</taxon>
        <taxon>Streptosporangiales</taxon>
        <taxon>Nocardiopsidaceae</taxon>
        <taxon>Streptomonospora</taxon>
    </lineage>
</organism>